<dbReference type="InterPro" id="IPR008894">
    <property type="entry name" value="QdtA_cupin_dom"/>
</dbReference>
<dbReference type="Proteomes" id="UP001262889">
    <property type="component" value="Unassembled WGS sequence"/>
</dbReference>
<dbReference type="SUPFAM" id="SSF51182">
    <property type="entry name" value="RmlC-like cupins"/>
    <property type="match status" value="1"/>
</dbReference>
<keyword evidence="3" id="KW-1185">Reference proteome</keyword>
<dbReference type="Pfam" id="PF05523">
    <property type="entry name" value="FdtA"/>
    <property type="match status" value="1"/>
</dbReference>
<organism evidence="2 3">
    <name type="scientific">Autumnicola tepida</name>
    <dbReference type="NCBI Taxonomy" id="3075595"/>
    <lineage>
        <taxon>Bacteria</taxon>
        <taxon>Pseudomonadati</taxon>
        <taxon>Bacteroidota</taxon>
        <taxon>Flavobacteriia</taxon>
        <taxon>Flavobacteriales</taxon>
        <taxon>Flavobacteriaceae</taxon>
        <taxon>Autumnicola</taxon>
    </lineage>
</organism>
<dbReference type="InterPro" id="IPR014710">
    <property type="entry name" value="RmlC-like_jellyroll"/>
</dbReference>
<protein>
    <submittedName>
        <fullName evidence="2">FdtA/QdtA family cupin domain-containing protein</fullName>
    </submittedName>
</protein>
<sequence length="137" mass="16194">MNTITEPKILELPKNKESRGYLTYIEKDLHIPFKIERAVWRYDLPMEEMPVGYACKNSEQLIIPLTGSLEVLVTNGKNTSTFFLNKAFKGLYIPPEYWVKMKNFSSNSMILLLGSEKYNEEEYVYEHYEFLKLKNHE</sequence>
<comment type="caution">
    <text evidence="2">The sequence shown here is derived from an EMBL/GenBank/DDBJ whole genome shotgun (WGS) entry which is preliminary data.</text>
</comment>
<gene>
    <name evidence="2" type="ORF">RM553_15510</name>
</gene>
<dbReference type="EMBL" id="JAVRHQ010000023">
    <property type="protein sequence ID" value="MDT0644244.1"/>
    <property type="molecule type" value="Genomic_DNA"/>
</dbReference>
<evidence type="ECO:0000259" key="1">
    <source>
        <dbReference type="Pfam" id="PF05523"/>
    </source>
</evidence>
<reference evidence="2 3" key="1">
    <citation type="submission" date="2023-09" db="EMBL/GenBank/DDBJ databases">
        <authorList>
            <person name="Rey-Velasco X."/>
        </authorList>
    </citation>
    <scope>NUCLEOTIDE SEQUENCE [LARGE SCALE GENOMIC DNA]</scope>
    <source>
        <strain evidence="2 3">F363</strain>
    </source>
</reference>
<evidence type="ECO:0000313" key="3">
    <source>
        <dbReference type="Proteomes" id="UP001262889"/>
    </source>
</evidence>
<dbReference type="Gene3D" id="2.60.120.10">
    <property type="entry name" value="Jelly Rolls"/>
    <property type="match status" value="1"/>
</dbReference>
<dbReference type="RefSeq" id="WP_311535862.1">
    <property type="nucleotide sequence ID" value="NZ_JAVRHQ010000023.1"/>
</dbReference>
<proteinExistence type="predicted"/>
<name>A0ABU3CD32_9FLAO</name>
<dbReference type="InterPro" id="IPR011051">
    <property type="entry name" value="RmlC_Cupin_sf"/>
</dbReference>
<dbReference type="CDD" id="cd20292">
    <property type="entry name" value="cupin_QdtA-like"/>
    <property type="match status" value="1"/>
</dbReference>
<feature type="domain" description="Sugar 3,4-ketoisomerase QdtA cupin" evidence="1">
    <location>
        <begin position="7"/>
        <end position="134"/>
    </location>
</feature>
<evidence type="ECO:0000313" key="2">
    <source>
        <dbReference type="EMBL" id="MDT0644244.1"/>
    </source>
</evidence>
<accession>A0ABU3CD32</accession>